<protein>
    <submittedName>
        <fullName evidence="2">Uncharacterized protein</fullName>
    </submittedName>
</protein>
<sequence>MFLPRVLHQKLSRPPISLVTIPATVESQTPIEEARTPVHEESPRIFENTLHERPPADAERTPKRPRFTEPEISDDYLEQLVCGVELVFTDYAHQDEEGSSWLRKYSRTLDGQGGYIHLSVLLQNPNLVALKPVPTQPLLRRAIQSFPPESLETSQDGYLVRRRPSNYPLPFIPINVASKVNADGLSFWDERTIYVEPHTSTMCNKPAMVAWWLKKHGNLRPNWLPIQAMRRIAPSCALVVFSGSVMMSQSWEMFRKKCSPENWIMMTKREHIQRTEEYLSLLADRRIGSFEQDPYQQSHSSRTTPFPNDKAVNTNTNPHENLSSFVRLTHLRPNWLRKQDEAISELCAGTIIKALLSKVLPQSLSIEYINYKPGAAEAILQFSSVYNAETAAQILNKRAESLNMDTTTHSVLHSFIGHGSSVSVDEKGGHQSNLIVPDAKNTKRKRKRKRKAPKSDIPVLESNSQATNLGPVRAEILNRAQAKRYWETAPSKKLTEGTNMGHTSSSVWRGTKKKFAETGMIPLEYGEG</sequence>
<organism evidence="2 3">
    <name type="scientific">Lepidopterella palustris CBS 459.81</name>
    <dbReference type="NCBI Taxonomy" id="1314670"/>
    <lineage>
        <taxon>Eukaryota</taxon>
        <taxon>Fungi</taxon>
        <taxon>Dikarya</taxon>
        <taxon>Ascomycota</taxon>
        <taxon>Pezizomycotina</taxon>
        <taxon>Dothideomycetes</taxon>
        <taxon>Pleosporomycetidae</taxon>
        <taxon>Mytilinidiales</taxon>
        <taxon>Argynnaceae</taxon>
        <taxon>Lepidopterella</taxon>
    </lineage>
</organism>
<proteinExistence type="predicted"/>
<feature type="region of interest" description="Disordered" evidence="1">
    <location>
        <begin position="46"/>
        <end position="68"/>
    </location>
</feature>
<reference evidence="2 3" key="1">
    <citation type="journal article" date="2016" name="Nat. Commun.">
        <title>Ectomycorrhizal ecology is imprinted in the genome of the dominant symbiotic fungus Cenococcum geophilum.</title>
        <authorList>
            <consortium name="DOE Joint Genome Institute"/>
            <person name="Peter M."/>
            <person name="Kohler A."/>
            <person name="Ohm R.A."/>
            <person name="Kuo A."/>
            <person name="Krutzmann J."/>
            <person name="Morin E."/>
            <person name="Arend M."/>
            <person name="Barry K.W."/>
            <person name="Binder M."/>
            <person name="Choi C."/>
            <person name="Clum A."/>
            <person name="Copeland A."/>
            <person name="Grisel N."/>
            <person name="Haridas S."/>
            <person name="Kipfer T."/>
            <person name="LaButti K."/>
            <person name="Lindquist E."/>
            <person name="Lipzen A."/>
            <person name="Maire R."/>
            <person name="Meier B."/>
            <person name="Mihaltcheva S."/>
            <person name="Molinier V."/>
            <person name="Murat C."/>
            <person name="Poggeler S."/>
            <person name="Quandt C.A."/>
            <person name="Sperisen C."/>
            <person name="Tritt A."/>
            <person name="Tisserant E."/>
            <person name="Crous P.W."/>
            <person name="Henrissat B."/>
            <person name="Nehls U."/>
            <person name="Egli S."/>
            <person name="Spatafora J.W."/>
            <person name="Grigoriev I.V."/>
            <person name="Martin F.M."/>
        </authorList>
    </citation>
    <scope>NUCLEOTIDE SEQUENCE [LARGE SCALE GENOMIC DNA]</scope>
    <source>
        <strain evidence="2 3">CBS 459.81</strain>
    </source>
</reference>
<dbReference type="Proteomes" id="UP000250266">
    <property type="component" value="Unassembled WGS sequence"/>
</dbReference>
<name>A0A8E2E2B6_9PEZI</name>
<evidence type="ECO:0000256" key="1">
    <source>
        <dbReference type="SAM" id="MobiDB-lite"/>
    </source>
</evidence>
<feature type="compositionally biased region" description="Basic residues" evidence="1">
    <location>
        <begin position="442"/>
        <end position="452"/>
    </location>
</feature>
<evidence type="ECO:0000313" key="3">
    <source>
        <dbReference type="Proteomes" id="UP000250266"/>
    </source>
</evidence>
<dbReference type="AlphaFoldDB" id="A0A8E2E2B6"/>
<feature type="compositionally biased region" description="Polar residues" evidence="1">
    <location>
        <begin position="294"/>
        <end position="319"/>
    </location>
</feature>
<dbReference type="EMBL" id="KV745246">
    <property type="protein sequence ID" value="OCK76060.1"/>
    <property type="molecule type" value="Genomic_DNA"/>
</dbReference>
<accession>A0A8E2E2B6</accession>
<gene>
    <name evidence="2" type="ORF">K432DRAFT_155511</name>
</gene>
<feature type="region of interest" description="Disordered" evidence="1">
    <location>
        <begin position="293"/>
        <end position="319"/>
    </location>
</feature>
<evidence type="ECO:0000313" key="2">
    <source>
        <dbReference type="EMBL" id="OCK76060.1"/>
    </source>
</evidence>
<keyword evidence="3" id="KW-1185">Reference proteome</keyword>
<feature type="region of interest" description="Disordered" evidence="1">
    <location>
        <begin position="423"/>
        <end position="465"/>
    </location>
</feature>
<dbReference type="OrthoDB" id="439993at2759"/>